<dbReference type="InterPro" id="IPR045851">
    <property type="entry name" value="AMP-bd_C_sf"/>
</dbReference>
<evidence type="ECO:0000313" key="4">
    <source>
        <dbReference type="Proteomes" id="UP000199586"/>
    </source>
</evidence>
<dbReference type="CDD" id="cd05936">
    <property type="entry name" value="FC-FACS_FadD_like"/>
    <property type="match status" value="1"/>
</dbReference>
<name>A0A1I5U4J8_9SPHN</name>
<dbReference type="STRING" id="634430.SAMN04488241_110107"/>
<dbReference type="SUPFAM" id="SSF56801">
    <property type="entry name" value="Acetyl-CoA synthetase-like"/>
    <property type="match status" value="1"/>
</dbReference>
<dbReference type="AlphaFoldDB" id="A0A1I5U4J8"/>
<dbReference type="Pfam" id="PF13193">
    <property type="entry name" value="AMP-binding_C"/>
    <property type="match status" value="1"/>
</dbReference>
<dbReference type="GO" id="GO:0016878">
    <property type="term" value="F:acid-thiol ligase activity"/>
    <property type="evidence" value="ECO:0007669"/>
    <property type="project" value="UniProtKB-ARBA"/>
</dbReference>
<protein>
    <submittedName>
        <fullName evidence="3">Long-chain acyl-CoA synthetase</fullName>
    </submittedName>
</protein>
<feature type="domain" description="AMP-dependent synthetase/ligase" evidence="1">
    <location>
        <begin position="30"/>
        <end position="418"/>
    </location>
</feature>
<dbReference type="PROSITE" id="PS00455">
    <property type="entry name" value="AMP_BINDING"/>
    <property type="match status" value="1"/>
</dbReference>
<evidence type="ECO:0000259" key="1">
    <source>
        <dbReference type="Pfam" id="PF00501"/>
    </source>
</evidence>
<reference evidence="3 4" key="1">
    <citation type="submission" date="2016-10" db="EMBL/GenBank/DDBJ databases">
        <authorList>
            <person name="de Groot N.N."/>
        </authorList>
    </citation>
    <scope>NUCLEOTIDE SEQUENCE [LARGE SCALE GENOMIC DNA]</scope>
    <source>
        <strain evidence="3 4">CGMCC 1.9113</strain>
    </source>
</reference>
<dbReference type="RefSeq" id="WP_245739330.1">
    <property type="nucleotide sequence ID" value="NZ_FOXP01000010.1"/>
</dbReference>
<dbReference type="Proteomes" id="UP000199586">
    <property type="component" value="Unassembled WGS sequence"/>
</dbReference>
<dbReference type="EMBL" id="FOXP01000010">
    <property type="protein sequence ID" value="SFP90179.1"/>
    <property type="molecule type" value="Genomic_DNA"/>
</dbReference>
<evidence type="ECO:0000259" key="2">
    <source>
        <dbReference type="Pfam" id="PF13193"/>
    </source>
</evidence>
<gene>
    <name evidence="3" type="ORF">SAMN04488241_110107</name>
</gene>
<proteinExistence type="predicted"/>
<dbReference type="Gene3D" id="3.40.50.12780">
    <property type="entry name" value="N-terminal domain of ligase-like"/>
    <property type="match status" value="1"/>
</dbReference>
<dbReference type="PANTHER" id="PTHR43767:SF1">
    <property type="entry name" value="NONRIBOSOMAL PEPTIDE SYNTHASE PES1 (EUROFUNG)-RELATED"/>
    <property type="match status" value="1"/>
</dbReference>
<feature type="domain" description="AMP-binding enzyme C-terminal" evidence="2">
    <location>
        <begin position="473"/>
        <end position="548"/>
    </location>
</feature>
<dbReference type="InterPro" id="IPR025110">
    <property type="entry name" value="AMP-bd_C"/>
</dbReference>
<dbReference type="Pfam" id="PF00501">
    <property type="entry name" value="AMP-binding"/>
    <property type="match status" value="1"/>
</dbReference>
<accession>A0A1I5U4J8</accession>
<dbReference type="PANTHER" id="PTHR43767">
    <property type="entry name" value="LONG-CHAIN-FATTY-ACID--COA LIGASE"/>
    <property type="match status" value="1"/>
</dbReference>
<organism evidence="3 4">
    <name type="scientific">Sphingomonas rubra</name>
    <dbReference type="NCBI Taxonomy" id="634430"/>
    <lineage>
        <taxon>Bacteria</taxon>
        <taxon>Pseudomonadati</taxon>
        <taxon>Pseudomonadota</taxon>
        <taxon>Alphaproteobacteria</taxon>
        <taxon>Sphingomonadales</taxon>
        <taxon>Sphingomonadaceae</taxon>
        <taxon>Sphingomonas</taxon>
    </lineage>
</organism>
<dbReference type="InterPro" id="IPR020845">
    <property type="entry name" value="AMP-binding_CS"/>
</dbReference>
<sequence length="565" mass="59995">MSTGQPSPAAYRHPVPWDATFDPRSMVELFEEMAARQGSAPLIDFMGRRYTYAQVRHAADRVACGLAAMGYGKGDRIGLFLPNVPHYLAAYYGVLKLGATVVNFSPLYTVAELAHQVDDSGTRLLFTLSATALLPTALRVLEASGLERLVVGQVAGALPPLKSVAYRLAKRREVAAIPRDPRVTRFSALIANSGGCAMPTLDPARDVALIQYTGGTTGSPKGAMLSHANLSANAQQVASLDPERGRGVDRILGVLPLFHVFANTCVLNRTVLTGGEIVMLPRFDAAATLAALARTGATSLPGVPTMFQALLDHPDTATTDFSSLRICISGGAPLAAELKQKFRDATGATLVEGYGLSESSGVVSCNPYEGEPRAGSIGQPLPGTRVALVDKEDPTRPPPAGEPGEMVLAGPQIMMGYWNRPDADAEVFVDTPDGTRWMRTGDVGLVDPDGFVRIVDRLKDMIAVSGFKVFPSQIEAVLHHHPAVKEALVIGLPDAYRGEVPRAYVTLEEGAEADGPALAAWLNPQLGRHERVDAVIVRAALPKTMIGKLSRKDLIAEVTAQASAG</sequence>
<dbReference type="InterPro" id="IPR042099">
    <property type="entry name" value="ANL_N_sf"/>
</dbReference>
<dbReference type="Gene3D" id="3.30.300.30">
    <property type="match status" value="1"/>
</dbReference>
<dbReference type="InterPro" id="IPR000873">
    <property type="entry name" value="AMP-dep_synth/lig_dom"/>
</dbReference>
<evidence type="ECO:0000313" key="3">
    <source>
        <dbReference type="EMBL" id="SFP90179.1"/>
    </source>
</evidence>
<dbReference type="InterPro" id="IPR050237">
    <property type="entry name" value="ATP-dep_AMP-bd_enzyme"/>
</dbReference>
<keyword evidence="4" id="KW-1185">Reference proteome</keyword>